<dbReference type="InterPro" id="IPR019927">
    <property type="entry name" value="Ribosomal_uL3_bac/org-type"/>
</dbReference>
<name>A0A1F5JLZ7_9BACT</name>
<dbReference type="EMBL" id="MFCP01000002">
    <property type="protein sequence ID" value="OGE29684.1"/>
    <property type="molecule type" value="Genomic_DNA"/>
</dbReference>
<sequence>MISTLLGIKKNMTSTYDSRGRRVGATVVEMQPNLVTQVKTADGKDGYDALQLGYGTKKSVRKPQVGHAKKAGLDSKIRWFKEVRQQATGNSGQSEELKPGTEIKPNQVFSIGDAVKVQGISKGKGFQGGVRRHGFHGGPKTHGQSDRLRAPGAIGSGTTPGRVYKGKKMAGHMGARGVSVKNLEVVGLDKENNLLVVKGAVPGVVGGLVMVTKLGRIKGYTPPPEEKPSEEEEQGVSGENKAEAAKAPVEQSEQVEQKEEVKEEPKDAEG</sequence>
<evidence type="ECO:0000313" key="10">
    <source>
        <dbReference type="Proteomes" id="UP000177555"/>
    </source>
</evidence>
<keyword evidence="4 7" id="KW-0689">Ribosomal protein</keyword>
<accession>A0A1F5JLZ7</accession>
<comment type="caution">
    <text evidence="9">The sequence shown here is derived from an EMBL/GenBank/DDBJ whole genome shotgun (WGS) entry which is preliminary data.</text>
</comment>
<dbReference type="GO" id="GO:0003735">
    <property type="term" value="F:structural constituent of ribosome"/>
    <property type="evidence" value="ECO:0007669"/>
    <property type="project" value="UniProtKB-UniRule"/>
</dbReference>
<comment type="function">
    <text evidence="7">One of the primary rRNA binding proteins, it binds directly near the 3'-end of the 23S rRNA, where it nucleates assembly of the 50S subunit.</text>
</comment>
<dbReference type="FunFam" id="2.40.30.10:FF:000004">
    <property type="entry name" value="50S ribosomal protein L3"/>
    <property type="match status" value="1"/>
</dbReference>
<evidence type="ECO:0000256" key="2">
    <source>
        <dbReference type="ARBA" id="ARBA00022730"/>
    </source>
</evidence>
<dbReference type="Gene3D" id="3.30.160.810">
    <property type="match status" value="1"/>
</dbReference>
<dbReference type="GO" id="GO:0006412">
    <property type="term" value="P:translation"/>
    <property type="evidence" value="ECO:0007669"/>
    <property type="project" value="UniProtKB-UniRule"/>
</dbReference>
<keyword evidence="2 7" id="KW-0699">rRNA-binding</keyword>
<dbReference type="InterPro" id="IPR000597">
    <property type="entry name" value="Ribosomal_uL3"/>
</dbReference>
<evidence type="ECO:0000256" key="8">
    <source>
        <dbReference type="SAM" id="MobiDB-lite"/>
    </source>
</evidence>
<evidence type="ECO:0000256" key="3">
    <source>
        <dbReference type="ARBA" id="ARBA00022884"/>
    </source>
</evidence>
<keyword evidence="5 7" id="KW-0687">Ribonucleoprotein</keyword>
<evidence type="ECO:0000313" key="9">
    <source>
        <dbReference type="EMBL" id="OGE29684.1"/>
    </source>
</evidence>
<dbReference type="AlphaFoldDB" id="A0A1F5JLZ7"/>
<dbReference type="SUPFAM" id="SSF50447">
    <property type="entry name" value="Translation proteins"/>
    <property type="match status" value="1"/>
</dbReference>
<reference evidence="9 10" key="1">
    <citation type="journal article" date="2016" name="Nat. Commun.">
        <title>Thousands of microbial genomes shed light on interconnected biogeochemical processes in an aquifer system.</title>
        <authorList>
            <person name="Anantharaman K."/>
            <person name="Brown C.T."/>
            <person name="Hug L.A."/>
            <person name="Sharon I."/>
            <person name="Castelle C.J."/>
            <person name="Probst A.J."/>
            <person name="Thomas B.C."/>
            <person name="Singh A."/>
            <person name="Wilkins M.J."/>
            <person name="Karaoz U."/>
            <person name="Brodie E.L."/>
            <person name="Williams K.H."/>
            <person name="Hubbard S.S."/>
            <person name="Banfield J.F."/>
        </authorList>
    </citation>
    <scope>NUCLEOTIDE SEQUENCE [LARGE SCALE GENOMIC DNA]</scope>
</reference>
<comment type="similarity">
    <text evidence="1 7">Belongs to the universal ribosomal protein uL3 family.</text>
</comment>
<dbReference type="GO" id="GO:0022625">
    <property type="term" value="C:cytosolic large ribosomal subunit"/>
    <property type="evidence" value="ECO:0007669"/>
    <property type="project" value="TreeGrafter"/>
</dbReference>
<gene>
    <name evidence="7" type="primary">rplC</name>
    <name evidence="9" type="ORF">A2867_01685</name>
</gene>
<feature type="region of interest" description="Disordered" evidence="8">
    <location>
        <begin position="217"/>
        <end position="270"/>
    </location>
</feature>
<evidence type="ECO:0000256" key="4">
    <source>
        <dbReference type="ARBA" id="ARBA00022980"/>
    </source>
</evidence>
<feature type="compositionally biased region" description="Basic and acidic residues" evidence="8">
    <location>
        <begin position="255"/>
        <end position="270"/>
    </location>
</feature>
<evidence type="ECO:0000256" key="1">
    <source>
        <dbReference type="ARBA" id="ARBA00006540"/>
    </source>
</evidence>
<dbReference type="Pfam" id="PF00297">
    <property type="entry name" value="Ribosomal_L3"/>
    <property type="match status" value="1"/>
</dbReference>
<keyword evidence="3 7" id="KW-0694">RNA-binding</keyword>
<dbReference type="PANTHER" id="PTHR11229:SF16">
    <property type="entry name" value="LARGE RIBOSOMAL SUBUNIT PROTEIN UL3C"/>
    <property type="match status" value="1"/>
</dbReference>
<dbReference type="HAMAP" id="MF_01325_B">
    <property type="entry name" value="Ribosomal_uL3_B"/>
    <property type="match status" value="1"/>
</dbReference>
<protein>
    <recommendedName>
        <fullName evidence="6 7">Large ribosomal subunit protein uL3</fullName>
    </recommendedName>
</protein>
<dbReference type="Proteomes" id="UP000177555">
    <property type="component" value="Unassembled WGS sequence"/>
</dbReference>
<dbReference type="GO" id="GO:0019843">
    <property type="term" value="F:rRNA binding"/>
    <property type="evidence" value="ECO:0007669"/>
    <property type="project" value="UniProtKB-UniRule"/>
</dbReference>
<feature type="region of interest" description="Disordered" evidence="8">
    <location>
        <begin position="126"/>
        <end position="162"/>
    </location>
</feature>
<evidence type="ECO:0000256" key="7">
    <source>
        <dbReference type="HAMAP-Rule" id="MF_01325"/>
    </source>
</evidence>
<proteinExistence type="inferred from homology"/>
<organism evidence="9 10">
    <name type="scientific">Candidatus Daviesbacteria bacterium RIFCSPHIGHO2_01_FULL_40_11</name>
    <dbReference type="NCBI Taxonomy" id="1797762"/>
    <lineage>
        <taxon>Bacteria</taxon>
        <taxon>Candidatus Daviesiibacteriota</taxon>
    </lineage>
</organism>
<evidence type="ECO:0000256" key="5">
    <source>
        <dbReference type="ARBA" id="ARBA00023274"/>
    </source>
</evidence>
<dbReference type="NCBIfam" id="TIGR03625">
    <property type="entry name" value="L3_bact"/>
    <property type="match status" value="1"/>
</dbReference>
<dbReference type="PANTHER" id="PTHR11229">
    <property type="entry name" value="50S RIBOSOMAL PROTEIN L3"/>
    <property type="match status" value="1"/>
</dbReference>
<dbReference type="Gene3D" id="2.40.30.10">
    <property type="entry name" value="Translation factors"/>
    <property type="match status" value="1"/>
</dbReference>
<comment type="subunit">
    <text evidence="7">Part of the 50S ribosomal subunit. Forms a cluster with proteins L14 and L19.</text>
</comment>
<dbReference type="InterPro" id="IPR009000">
    <property type="entry name" value="Transl_B-barrel_sf"/>
</dbReference>
<evidence type="ECO:0000256" key="6">
    <source>
        <dbReference type="ARBA" id="ARBA00035243"/>
    </source>
</evidence>